<proteinExistence type="predicted"/>
<name>A0A1H2HXK6_9GAMM</name>
<evidence type="ECO:0000256" key="1">
    <source>
        <dbReference type="SAM" id="SignalP"/>
    </source>
</evidence>
<feature type="chain" id="PRO_5009276161" evidence="1">
    <location>
        <begin position="19"/>
        <end position="138"/>
    </location>
</feature>
<dbReference type="AlphaFoldDB" id="A0A1H2HXK6"/>
<dbReference type="OrthoDB" id="7340239at2"/>
<evidence type="ECO:0000313" key="3">
    <source>
        <dbReference type="EMBL" id="SDU36663.1"/>
    </source>
</evidence>
<keyword evidence="4" id="KW-1185">Reference proteome</keyword>
<feature type="signal peptide" evidence="1">
    <location>
        <begin position="1"/>
        <end position="18"/>
    </location>
</feature>
<dbReference type="EMBL" id="LT629787">
    <property type="protein sequence ID" value="SDU36663.1"/>
    <property type="molecule type" value="Genomic_DNA"/>
</dbReference>
<dbReference type="InterPro" id="IPR009739">
    <property type="entry name" value="LprI-like_N"/>
</dbReference>
<gene>
    <name evidence="3" type="ORF">SAMN05216210_3396</name>
</gene>
<evidence type="ECO:0000313" key="4">
    <source>
        <dbReference type="Proteomes" id="UP000243924"/>
    </source>
</evidence>
<organism evidence="3 4">
    <name type="scientific">Halopseudomonas salegens</name>
    <dbReference type="NCBI Taxonomy" id="1434072"/>
    <lineage>
        <taxon>Bacteria</taxon>
        <taxon>Pseudomonadati</taxon>
        <taxon>Pseudomonadota</taxon>
        <taxon>Gammaproteobacteria</taxon>
        <taxon>Pseudomonadales</taxon>
        <taxon>Pseudomonadaceae</taxon>
        <taxon>Halopseudomonas</taxon>
    </lineage>
</organism>
<dbReference type="Gene3D" id="1.20.1270.180">
    <property type="match status" value="1"/>
</dbReference>
<accession>A0A1H2HXK6</accession>
<dbReference type="RefSeq" id="WP_092389212.1">
    <property type="nucleotide sequence ID" value="NZ_LT629787.1"/>
</dbReference>
<dbReference type="Proteomes" id="UP000243924">
    <property type="component" value="Chromosome I"/>
</dbReference>
<dbReference type="PROSITE" id="PS51257">
    <property type="entry name" value="PROKAR_LIPOPROTEIN"/>
    <property type="match status" value="1"/>
</dbReference>
<dbReference type="Pfam" id="PF07007">
    <property type="entry name" value="LprI"/>
    <property type="match status" value="1"/>
</dbReference>
<reference evidence="4" key="1">
    <citation type="submission" date="2016-10" db="EMBL/GenBank/DDBJ databases">
        <authorList>
            <person name="Varghese N."/>
            <person name="Submissions S."/>
        </authorList>
    </citation>
    <scope>NUCLEOTIDE SEQUENCE [LARGE SCALE GENOMIC DNA]</scope>
    <source>
        <strain evidence="4">CECT 8338</strain>
    </source>
</reference>
<keyword evidence="1" id="KW-0732">Signal</keyword>
<evidence type="ECO:0000259" key="2">
    <source>
        <dbReference type="Pfam" id="PF07007"/>
    </source>
</evidence>
<sequence>MKLLYMAMLVFAAGACMAHSPDITSLPEEPDCADISASAELDDCMHEAIETSRTLLSDELVSFEKRARHVYAADQMLGQEFIDMVLEAQNAWVEFRDKSCKVDAFEVEKGAPSYVTTVNGCIIRMNMERVEVLESLLR</sequence>
<protein>
    <submittedName>
        <fullName evidence="3">Uncharacterized conserved protein YecT, DUF1311 family</fullName>
    </submittedName>
</protein>
<feature type="domain" description="Lysozyme inhibitor LprI-like N-terminal" evidence="2">
    <location>
        <begin position="35"/>
        <end position="133"/>
    </location>
</feature>